<dbReference type="Proteomes" id="UP001596119">
    <property type="component" value="Unassembled WGS sequence"/>
</dbReference>
<sequence>MTREVEWEKELVRCIADEVRRYRNKRRMSAQQLADRCRDLGYDIPRSVLANLESYRRKSVSLAELLVLAEALEVPPVLLISRFGQVDSVEILPDRNVHPWHVVEWISGDEPLPGSEPETRSSFGLIGAYKLFLEHLESFNRAVGRWQHTKKRTIKRRKEETVEQHVRDLANTEREVYLRQDAVHNAEWFLNSRALQAGAIPSALTSYLPDSVDRYDILEEQAPNSVYRYQDPEEPE</sequence>
<evidence type="ECO:0000313" key="3">
    <source>
        <dbReference type="Proteomes" id="UP001596119"/>
    </source>
</evidence>
<dbReference type="EMBL" id="JBHSQK010000067">
    <property type="protein sequence ID" value="MFC5951288.1"/>
    <property type="molecule type" value="Genomic_DNA"/>
</dbReference>
<accession>A0ABW1IEN3</accession>
<dbReference type="PROSITE" id="PS50943">
    <property type="entry name" value="HTH_CROC1"/>
    <property type="match status" value="1"/>
</dbReference>
<feature type="domain" description="HTH cro/C1-type" evidence="1">
    <location>
        <begin position="19"/>
        <end position="79"/>
    </location>
</feature>
<reference evidence="3" key="1">
    <citation type="journal article" date="2019" name="Int. J. Syst. Evol. Microbiol.">
        <title>The Global Catalogue of Microorganisms (GCM) 10K type strain sequencing project: providing services to taxonomists for standard genome sequencing and annotation.</title>
        <authorList>
            <consortium name="The Broad Institute Genomics Platform"/>
            <consortium name="The Broad Institute Genome Sequencing Center for Infectious Disease"/>
            <person name="Wu L."/>
            <person name="Ma J."/>
        </authorList>
    </citation>
    <scope>NUCLEOTIDE SEQUENCE [LARGE SCALE GENOMIC DNA]</scope>
    <source>
        <strain evidence="3">CGMCC 4.7397</strain>
    </source>
</reference>
<dbReference type="InterPro" id="IPR010982">
    <property type="entry name" value="Lambda_DNA-bd_dom_sf"/>
</dbReference>
<dbReference type="Gene3D" id="1.10.260.40">
    <property type="entry name" value="lambda repressor-like DNA-binding domains"/>
    <property type="match status" value="1"/>
</dbReference>
<keyword evidence="3" id="KW-1185">Reference proteome</keyword>
<gene>
    <name evidence="2" type="ORF">ACFQH9_23760</name>
</gene>
<comment type="caution">
    <text evidence="2">The sequence shown here is derived from an EMBL/GenBank/DDBJ whole genome shotgun (WGS) entry which is preliminary data.</text>
</comment>
<protein>
    <submittedName>
        <fullName evidence="2">Helix-turn-helix domain-containing protein</fullName>
    </submittedName>
</protein>
<dbReference type="Pfam" id="PF01381">
    <property type="entry name" value="HTH_3"/>
    <property type="match status" value="1"/>
</dbReference>
<proteinExistence type="predicted"/>
<evidence type="ECO:0000313" key="2">
    <source>
        <dbReference type="EMBL" id="MFC5951288.1"/>
    </source>
</evidence>
<dbReference type="RefSeq" id="WP_379569091.1">
    <property type="nucleotide sequence ID" value="NZ_JBHSQK010000067.1"/>
</dbReference>
<evidence type="ECO:0000259" key="1">
    <source>
        <dbReference type="PROSITE" id="PS50943"/>
    </source>
</evidence>
<organism evidence="2 3">
    <name type="scientific">Pseudonocardia lutea</name>
    <dbReference type="NCBI Taxonomy" id="2172015"/>
    <lineage>
        <taxon>Bacteria</taxon>
        <taxon>Bacillati</taxon>
        <taxon>Actinomycetota</taxon>
        <taxon>Actinomycetes</taxon>
        <taxon>Pseudonocardiales</taxon>
        <taxon>Pseudonocardiaceae</taxon>
        <taxon>Pseudonocardia</taxon>
    </lineage>
</organism>
<dbReference type="SMART" id="SM00530">
    <property type="entry name" value="HTH_XRE"/>
    <property type="match status" value="1"/>
</dbReference>
<dbReference type="InterPro" id="IPR001387">
    <property type="entry name" value="Cro/C1-type_HTH"/>
</dbReference>
<name>A0ABW1IEN3_9PSEU</name>
<dbReference type="SUPFAM" id="SSF47413">
    <property type="entry name" value="lambda repressor-like DNA-binding domains"/>
    <property type="match status" value="1"/>
</dbReference>